<accession>A0A1I0Q505</accession>
<dbReference type="PROSITE" id="PS50110">
    <property type="entry name" value="RESPONSE_REGULATORY"/>
    <property type="match status" value="1"/>
</dbReference>
<dbReference type="GO" id="GO:0006355">
    <property type="term" value="P:regulation of DNA-templated transcription"/>
    <property type="evidence" value="ECO:0007669"/>
    <property type="project" value="InterPro"/>
</dbReference>
<dbReference type="AlphaFoldDB" id="A0A1I0Q505"/>
<dbReference type="InterPro" id="IPR001789">
    <property type="entry name" value="Sig_transdc_resp-reg_receiver"/>
</dbReference>
<dbReference type="EMBL" id="FOIU01000001">
    <property type="protein sequence ID" value="SEW22060.1"/>
    <property type="molecule type" value="Genomic_DNA"/>
</dbReference>
<dbReference type="PRINTS" id="PR00038">
    <property type="entry name" value="HTHLUXR"/>
</dbReference>
<dbReference type="Proteomes" id="UP000199469">
    <property type="component" value="Unassembled WGS sequence"/>
</dbReference>
<feature type="modified residue" description="4-aspartylphosphate" evidence="3">
    <location>
        <position position="55"/>
    </location>
</feature>
<proteinExistence type="predicted"/>
<dbReference type="Gene3D" id="3.40.50.2300">
    <property type="match status" value="1"/>
</dbReference>
<evidence type="ECO:0000313" key="6">
    <source>
        <dbReference type="EMBL" id="SEW22060.1"/>
    </source>
</evidence>
<dbReference type="GO" id="GO:0003677">
    <property type="term" value="F:DNA binding"/>
    <property type="evidence" value="ECO:0007669"/>
    <property type="project" value="UniProtKB-KW"/>
</dbReference>
<dbReference type="InterPro" id="IPR058245">
    <property type="entry name" value="NreC/VraR/RcsB-like_REC"/>
</dbReference>
<dbReference type="Pfam" id="PF00196">
    <property type="entry name" value="GerE"/>
    <property type="match status" value="1"/>
</dbReference>
<dbReference type="InterPro" id="IPR000792">
    <property type="entry name" value="Tscrpt_reg_LuxR_C"/>
</dbReference>
<dbReference type="PANTHER" id="PTHR45566">
    <property type="entry name" value="HTH-TYPE TRANSCRIPTIONAL REGULATOR YHJB-RELATED"/>
    <property type="match status" value="1"/>
</dbReference>
<dbReference type="SMART" id="SM00448">
    <property type="entry name" value="REC"/>
    <property type="match status" value="1"/>
</dbReference>
<dbReference type="PROSITE" id="PS00622">
    <property type="entry name" value="HTH_LUXR_1"/>
    <property type="match status" value="1"/>
</dbReference>
<dbReference type="InterPro" id="IPR051015">
    <property type="entry name" value="EvgA-like"/>
</dbReference>
<keyword evidence="2" id="KW-0238">DNA-binding</keyword>
<name>A0A1I0Q505_9FLAO</name>
<dbReference type="InterPro" id="IPR011006">
    <property type="entry name" value="CheY-like_superfamily"/>
</dbReference>
<dbReference type="CDD" id="cd06170">
    <property type="entry name" value="LuxR_C_like"/>
    <property type="match status" value="1"/>
</dbReference>
<dbReference type="OrthoDB" id="9797341at2"/>
<evidence type="ECO:0000256" key="3">
    <source>
        <dbReference type="PROSITE-ProRule" id="PRU00169"/>
    </source>
</evidence>
<sequence length="204" mass="23333">MNKRVLIADDHLVVRLGISVALQAEYPDLIIDMAESYEEVMVSLQNHNYFLVILDISMAGIQSTRIISELKNIQKDVKILIFTSYDQNIGLQYIRKGAEGYLHKKCNEQELKNGIKNMFEKGCHYPSQLIPELVKSSRETPVLESLTKREYQIFELLAEGGGNLEISNQLGIKETTVSTIKRNIFKKIKIQNIAELIEMHSNLH</sequence>
<evidence type="ECO:0000259" key="4">
    <source>
        <dbReference type="PROSITE" id="PS50043"/>
    </source>
</evidence>
<feature type="domain" description="Response regulatory" evidence="5">
    <location>
        <begin position="4"/>
        <end position="119"/>
    </location>
</feature>
<evidence type="ECO:0000256" key="2">
    <source>
        <dbReference type="ARBA" id="ARBA00023125"/>
    </source>
</evidence>
<evidence type="ECO:0000256" key="1">
    <source>
        <dbReference type="ARBA" id="ARBA00022553"/>
    </source>
</evidence>
<organism evidence="6 7">
    <name type="scientific">Chryseobacterium wanjuense</name>
    <dbReference type="NCBI Taxonomy" id="356305"/>
    <lineage>
        <taxon>Bacteria</taxon>
        <taxon>Pseudomonadati</taxon>
        <taxon>Bacteroidota</taxon>
        <taxon>Flavobacteriia</taxon>
        <taxon>Flavobacteriales</taxon>
        <taxon>Weeksellaceae</taxon>
        <taxon>Chryseobacterium group</taxon>
        <taxon>Chryseobacterium</taxon>
    </lineage>
</organism>
<dbReference type="Pfam" id="PF00072">
    <property type="entry name" value="Response_reg"/>
    <property type="match status" value="1"/>
</dbReference>
<dbReference type="RefSeq" id="WP_089791519.1">
    <property type="nucleotide sequence ID" value="NZ_FOIU01000001.1"/>
</dbReference>
<dbReference type="PANTHER" id="PTHR45566:SF2">
    <property type="entry name" value="NARL SUBFAMILY"/>
    <property type="match status" value="1"/>
</dbReference>
<dbReference type="CDD" id="cd17535">
    <property type="entry name" value="REC_NarL-like"/>
    <property type="match status" value="1"/>
</dbReference>
<evidence type="ECO:0000259" key="5">
    <source>
        <dbReference type="PROSITE" id="PS50110"/>
    </source>
</evidence>
<keyword evidence="7" id="KW-1185">Reference proteome</keyword>
<keyword evidence="1 3" id="KW-0597">Phosphoprotein</keyword>
<feature type="domain" description="HTH luxR-type" evidence="4">
    <location>
        <begin position="139"/>
        <end position="204"/>
    </location>
</feature>
<dbReference type="GO" id="GO:0000160">
    <property type="term" value="P:phosphorelay signal transduction system"/>
    <property type="evidence" value="ECO:0007669"/>
    <property type="project" value="InterPro"/>
</dbReference>
<dbReference type="SUPFAM" id="SSF46894">
    <property type="entry name" value="C-terminal effector domain of the bipartite response regulators"/>
    <property type="match status" value="1"/>
</dbReference>
<gene>
    <name evidence="6" type="ORF">SAMN05421841_1665</name>
</gene>
<evidence type="ECO:0000313" key="7">
    <source>
        <dbReference type="Proteomes" id="UP000199469"/>
    </source>
</evidence>
<protein>
    <submittedName>
        <fullName evidence="6">Two component transcriptional regulator, LuxR family</fullName>
    </submittedName>
</protein>
<dbReference type="InterPro" id="IPR016032">
    <property type="entry name" value="Sig_transdc_resp-reg_C-effctor"/>
</dbReference>
<dbReference type="PROSITE" id="PS50043">
    <property type="entry name" value="HTH_LUXR_2"/>
    <property type="match status" value="1"/>
</dbReference>
<dbReference type="SUPFAM" id="SSF52172">
    <property type="entry name" value="CheY-like"/>
    <property type="match status" value="1"/>
</dbReference>
<dbReference type="SMART" id="SM00421">
    <property type="entry name" value="HTH_LUXR"/>
    <property type="match status" value="1"/>
</dbReference>
<dbReference type="STRING" id="356305.SAMN05421841_1665"/>
<reference evidence="7" key="1">
    <citation type="submission" date="2016-10" db="EMBL/GenBank/DDBJ databases">
        <authorList>
            <person name="Varghese N."/>
            <person name="Submissions S."/>
        </authorList>
    </citation>
    <scope>NUCLEOTIDE SEQUENCE [LARGE SCALE GENOMIC DNA]</scope>
    <source>
        <strain evidence="7">DSM 17724</strain>
    </source>
</reference>